<dbReference type="AlphaFoldDB" id="A0A8T1AVM2"/>
<evidence type="ECO:0000313" key="2">
    <source>
        <dbReference type="EMBL" id="KAG2887774.1"/>
    </source>
</evidence>
<evidence type="ECO:0000256" key="1">
    <source>
        <dbReference type="SAM" id="MobiDB-lite"/>
    </source>
</evidence>
<protein>
    <submittedName>
        <fullName evidence="2">Uncharacterized protein</fullName>
    </submittedName>
</protein>
<dbReference type="EMBL" id="RCMI01001252">
    <property type="protein sequence ID" value="KAG2887774.1"/>
    <property type="molecule type" value="Genomic_DNA"/>
</dbReference>
<gene>
    <name evidence="2" type="ORF">PC115_g20244</name>
</gene>
<reference evidence="2" key="1">
    <citation type="submission" date="2018-10" db="EMBL/GenBank/DDBJ databases">
        <title>Effector identification in a new, highly contiguous assembly of the strawberry crown rot pathogen Phytophthora cactorum.</title>
        <authorList>
            <person name="Armitage A.D."/>
            <person name="Nellist C.F."/>
            <person name="Bates H."/>
            <person name="Vickerstaff R.J."/>
            <person name="Harrison R.J."/>
        </authorList>
    </citation>
    <scope>NUCLEOTIDE SEQUENCE</scope>
    <source>
        <strain evidence="2">4032</strain>
    </source>
</reference>
<evidence type="ECO:0000313" key="3">
    <source>
        <dbReference type="Proteomes" id="UP000774804"/>
    </source>
</evidence>
<proteinExistence type="predicted"/>
<organism evidence="2 3">
    <name type="scientific">Phytophthora cactorum</name>
    <dbReference type="NCBI Taxonomy" id="29920"/>
    <lineage>
        <taxon>Eukaryota</taxon>
        <taxon>Sar</taxon>
        <taxon>Stramenopiles</taxon>
        <taxon>Oomycota</taxon>
        <taxon>Peronosporomycetes</taxon>
        <taxon>Peronosporales</taxon>
        <taxon>Peronosporaceae</taxon>
        <taxon>Phytophthora</taxon>
    </lineage>
</organism>
<accession>A0A8T1AVM2</accession>
<dbReference type="Proteomes" id="UP000774804">
    <property type="component" value="Unassembled WGS sequence"/>
</dbReference>
<comment type="caution">
    <text evidence="2">The sequence shown here is derived from an EMBL/GenBank/DDBJ whole genome shotgun (WGS) entry which is preliminary data.</text>
</comment>
<sequence length="254" mass="26454">MVDDSHEEPRGALGLQSFFSDGEEASSGVPQGIVTGEPASAPLTNPARPTLATLEGLGAVRSAVERAMIKTERAEMSGGPPVDPLAPIVMSAQSTAGGSSDFPVFWCYERCGSCCGSNAVWIGRIQWLDGNADYAAGGASNADPAYLGWNADDSAAAIASYGGVTISDTTGWAELISDERTNVNGTVSAVKKVEGVCRSPTKKLCCTEEQVDATKVDTVGPLENEKICVESVLNTLSEDAEMALTNRVGGRDWS</sequence>
<name>A0A8T1AVM2_9STRA</name>
<feature type="region of interest" description="Disordered" evidence="1">
    <location>
        <begin position="1"/>
        <end position="46"/>
    </location>
</feature>
<dbReference type="VEuPathDB" id="FungiDB:PC110_g10343"/>